<protein>
    <recommendedName>
        <fullName evidence="10">Transcriptional regulatory protein</fullName>
    </recommendedName>
</protein>
<keyword evidence="4 10" id="KW-0902">Two-component regulatory system</keyword>
<keyword evidence="7 10" id="KW-0010">Activator</keyword>
<name>A0A0A7FW11_9CLOT</name>
<dbReference type="eggNOG" id="COG4565">
    <property type="taxonomic scope" value="Bacteria"/>
</dbReference>
<evidence type="ECO:0000256" key="6">
    <source>
        <dbReference type="ARBA" id="ARBA00023125"/>
    </source>
</evidence>
<evidence type="ECO:0000256" key="1">
    <source>
        <dbReference type="ARBA" id="ARBA00004496"/>
    </source>
</evidence>
<evidence type="ECO:0000256" key="8">
    <source>
        <dbReference type="ARBA" id="ARBA00023163"/>
    </source>
</evidence>
<dbReference type="Pfam" id="PF00072">
    <property type="entry name" value="Response_reg"/>
    <property type="match status" value="1"/>
</dbReference>
<dbReference type="Proteomes" id="UP000030635">
    <property type="component" value="Chromosome"/>
</dbReference>
<dbReference type="RefSeq" id="WP_039310889.1">
    <property type="nucleotide sequence ID" value="NZ_CP006905.1"/>
</dbReference>
<dbReference type="Gene3D" id="3.40.50.2300">
    <property type="match status" value="1"/>
</dbReference>
<feature type="modified residue" description="4-aspartylphosphate" evidence="11">
    <location>
        <position position="54"/>
    </location>
</feature>
<organism evidence="13 14">
    <name type="scientific">Clostridium baratii str. Sullivan</name>
    <dbReference type="NCBI Taxonomy" id="1415775"/>
    <lineage>
        <taxon>Bacteria</taxon>
        <taxon>Bacillati</taxon>
        <taxon>Bacillota</taxon>
        <taxon>Clostridia</taxon>
        <taxon>Eubacteriales</taxon>
        <taxon>Clostridiaceae</taxon>
        <taxon>Clostridium</taxon>
    </lineage>
</organism>
<dbReference type="SMART" id="SM00448">
    <property type="entry name" value="REC"/>
    <property type="match status" value="1"/>
</dbReference>
<dbReference type="GO" id="GO:0003700">
    <property type="term" value="F:DNA-binding transcription factor activity"/>
    <property type="evidence" value="ECO:0007669"/>
    <property type="project" value="InterPro"/>
</dbReference>
<dbReference type="InterPro" id="IPR024187">
    <property type="entry name" value="Sig_transdc_resp-reg_cit/mal"/>
</dbReference>
<proteinExistence type="predicted"/>
<keyword evidence="3 11" id="KW-0597">Phosphoprotein</keyword>
<keyword evidence="2 10" id="KW-0963">Cytoplasm</keyword>
<evidence type="ECO:0000256" key="5">
    <source>
        <dbReference type="ARBA" id="ARBA00023015"/>
    </source>
</evidence>
<feature type="domain" description="Response regulatory" evidence="12">
    <location>
        <begin position="3"/>
        <end position="119"/>
    </location>
</feature>
<evidence type="ECO:0000256" key="10">
    <source>
        <dbReference type="PIRNR" id="PIRNR006171"/>
    </source>
</evidence>
<dbReference type="GO" id="GO:0005737">
    <property type="term" value="C:cytoplasm"/>
    <property type="evidence" value="ECO:0007669"/>
    <property type="project" value="UniProtKB-SubCell"/>
</dbReference>
<dbReference type="PIRSF" id="PIRSF006171">
    <property type="entry name" value="RR_citrat_malat"/>
    <property type="match status" value="1"/>
</dbReference>
<dbReference type="AlphaFoldDB" id="A0A0A7FW11"/>
<dbReference type="PANTHER" id="PTHR45526">
    <property type="entry name" value="TRANSCRIPTIONAL REGULATORY PROTEIN DPIA"/>
    <property type="match status" value="1"/>
</dbReference>
<evidence type="ECO:0000313" key="14">
    <source>
        <dbReference type="Proteomes" id="UP000030635"/>
    </source>
</evidence>
<evidence type="ECO:0000256" key="3">
    <source>
        <dbReference type="ARBA" id="ARBA00022553"/>
    </source>
</evidence>
<evidence type="ECO:0000256" key="11">
    <source>
        <dbReference type="PROSITE-ProRule" id="PRU00169"/>
    </source>
</evidence>
<dbReference type="OrthoDB" id="9759232at2"/>
<dbReference type="GO" id="GO:0000156">
    <property type="term" value="F:phosphorelay response regulator activity"/>
    <property type="evidence" value="ECO:0007669"/>
    <property type="project" value="TreeGrafter"/>
</dbReference>
<sequence>MKKVIIVEDDPMVALINKRYVEMIQGFKVIKTVSTKEDLIKILNEEDIALILMDVYLPNDNGINILKSIRELGFVTEVIMMTAADSSDDIRKAFAYGAIDYLIKPFEFERFKEAIDKYIKKIQLLGAEKIAQTDLDKLYVKEEIVQSNTEHLPKGINKKTLNKIYEVIENDKREYWTIRQISEKTGVSNVTIKKYVDYLESIDKAIVTIDYGNIGRPEYKYTFN</sequence>
<reference evidence="13 14" key="1">
    <citation type="journal article" date="2015" name="Infect. Genet. Evol.">
        <title>Genomic sequences of six botulinum neurotoxin-producing strains representing three clostridial species illustrate the mobility and diversity of botulinum neurotoxin genes.</title>
        <authorList>
            <person name="Smith T.J."/>
            <person name="Hill K.K."/>
            <person name="Xie G."/>
            <person name="Foley B.T."/>
            <person name="Williamson C.H."/>
            <person name="Foster J.T."/>
            <person name="Johnson S.L."/>
            <person name="Chertkov O."/>
            <person name="Teshima H."/>
            <person name="Gibbons H.S."/>
            <person name="Johnsky L.A."/>
            <person name="Karavis M.A."/>
            <person name="Smith L.A."/>
        </authorList>
    </citation>
    <scope>NUCLEOTIDE SEQUENCE [LARGE SCALE GENOMIC DNA]</scope>
    <source>
        <strain evidence="13">Sullivan</strain>
    </source>
</reference>
<evidence type="ECO:0000256" key="9">
    <source>
        <dbReference type="ARBA" id="ARBA00024867"/>
    </source>
</evidence>
<dbReference type="InterPro" id="IPR001789">
    <property type="entry name" value="Sig_transdc_resp-reg_receiver"/>
</dbReference>
<accession>A0A0A7FW11</accession>
<dbReference type="PANTHER" id="PTHR45526:SF1">
    <property type="entry name" value="TRANSCRIPTIONAL REGULATORY PROTEIN DCUR-RELATED"/>
    <property type="match status" value="1"/>
</dbReference>
<evidence type="ECO:0000256" key="7">
    <source>
        <dbReference type="ARBA" id="ARBA00023159"/>
    </source>
</evidence>
<dbReference type="Gene3D" id="1.10.10.10">
    <property type="entry name" value="Winged helix-like DNA-binding domain superfamily/Winged helix DNA-binding domain"/>
    <property type="match status" value="1"/>
</dbReference>
<dbReference type="InterPro" id="IPR036388">
    <property type="entry name" value="WH-like_DNA-bd_sf"/>
</dbReference>
<dbReference type="Pfam" id="PF08279">
    <property type="entry name" value="HTH_11"/>
    <property type="match status" value="1"/>
</dbReference>
<dbReference type="PROSITE" id="PS50110">
    <property type="entry name" value="RESPONSE_REGULATORY"/>
    <property type="match status" value="1"/>
</dbReference>
<dbReference type="HOGENOM" id="CLU_000445_39_0_9"/>
<gene>
    <name evidence="13" type="ORF">U729_186</name>
</gene>
<keyword evidence="6 10" id="KW-0238">DNA-binding</keyword>
<keyword evidence="8 10" id="KW-0804">Transcription</keyword>
<dbReference type="STRING" id="1561.NPD11_2789"/>
<dbReference type="EMBL" id="CP006905">
    <property type="protein sequence ID" value="AIY83135.1"/>
    <property type="molecule type" value="Genomic_DNA"/>
</dbReference>
<dbReference type="SUPFAM" id="SSF52172">
    <property type="entry name" value="CheY-like"/>
    <property type="match status" value="1"/>
</dbReference>
<comment type="function">
    <text evidence="9">May play the central regulatory role in sporulation. It may be an element of the effector pathway responsible for the activation of sporulation genes in response to nutritional stress. Spo0A may act in concert with spo0H (a sigma factor) to control the expression of some genes that are critical to the sporulation process.</text>
</comment>
<evidence type="ECO:0000313" key="13">
    <source>
        <dbReference type="EMBL" id="AIY83135.1"/>
    </source>
</evidence>
<dbReference type="InterPro" id="IPR013196">
    <property type="entry name" value="HTH_11"/>
</dbReference>
<evidence type="ECO:0000256" key="4">
    <source>
        <dbReference type="ARBA" id="ARBA00023012"/>
    </source>
</evidence>
<keyword evidence="5 10" id="KW-0805">Transcription regulation</keyword>
<dbReference type="KEGG" id="cbv:U729_186"/>
<evidence type="ECO:0000256" key="2">
    <source>
        <dbReference type="ARBA" id="ARBA00022490"/>
    </source>
</evidence>
<dbReference type="InterPro" id="IPR051271">
    <property type="entry name" value="2C-system_Tx_regulators"/>
</dbReference>
<evidence type="ECO:0000259" key="12">
    <source>
        <dbReference type="PROSITE" id="PS50110"/>
    </source>
</evidence>
<comment type="subcellular location">
    <subcellularLocation>
        <location evidence="1 10">Cytoplasm</location>
    </subcellularLocation>
</comment>
<dbReference type="GO" id="GO:0003677">
    <property type="term" value="F:DNA binding"/>
    <property type="evidence" value="ECO:0007669"/>
    <property type="project" value="UniProtKB-KW"/>
</dbReference>
<dbReference type="InterPro" id="IPR011006">
    <property type="entry name" value="CheY-like_superfamily"/>
</dbReference>
<keyword evidence="14" id="KW-1185">Reference proteome</keyword>